<dbReference type="GO" id="GO:0043386">
    <property type="term" value="P:mycotoxin biosynthetic process"/>
    <property type="evidence" value="ECO:0007669"/>
    <property type="project" value="InterPro"/>
</dbReference>
<evidence type="ECO:0000256" key="1">
    <source>
        <dbReference type="ARBA" id="ARBA00004685"/>
    </source>
</evidence>
<evidence type="ECO:0000313" key="4">
    <source>
        <dbReference type="Proteomes" id="UP000748025"/>
    </source>
</evidence>
<dbReference type="Proteomes" id="UP000748025">
    <property type="component" value="Unassembled WGS sequence"/>
</dbReference>
<gene>
    <name evidence="3" type="ORF">E4U43_000717</name>
</gene>
<evidence type="ECO:0000313" key="3">
    <source>
        <dbReference type="EMBL" id="KAG6004545.1"/>
    </source>
</evidence>
<sequence>MLDGRNGTLGVTRSVAERLAKRYGQAWLDSTVRLRHQGQERFMAQLELNHQIHCLHELRMATHFDYYHDKDPRQMHGHLDHCIETIREALMCNSGTGIVLFHWIAGDDKPYPDYNTYHQCRDPFEVLNWAVDRSVPIVAPLTKPANQPALQTPPY</sequence>
<dbReference type="PANTHER" id="PTHR33365:SF4">
    <property type="entry name" value="CYCLOCHLOROTINE BIOSYNTHESIS PROTEIN O"/>
    <property type="match status" value="1"/>
</dbReference>
<name>A0A9P7NBI0_9HYPO</name>
<organism evidence="3 4">
    <name type="scientific">Claviceps pusilla</name>
    <dbReference type="NCBI Taxonomy" id="123648"/>
    <lineage>
        <taxon>Eukaryota</taxon>
        <taxon>Fungi</taxon>
        <taxon>Dikarya</taxon>
        <taxon>Ascomycota</taxon>
        <taxon>Pezizomycotina</taxon>
        <taxon>Sordariomycetes</taxon>
        <taxon>Hypocreomycetidae</taxon>
        <taxon>Hypocreales</taxon>
        <taxon>Clavicipitaceae</taxon>
        <taxon>Claviceps</taxon>
    </lineage>
</organism>
<dbReference type="AlphaFoldDB" id="A0A9P7NBI0"/>
<evidence type="ECO:0000256" key="2">
    <source>
        <dbReference type="ARBA" id="ARBA00035112"/>
    </source>
</evidence>
<accession>A0A9P7NBI0</accession>
<dbReference type="PANTHER" id="PTHR33365">
    <property type="entry name" value="YALI0B05434P"/>
    <property type="match status" value="1"/>
</dbReference>
<dbReference type="OrthoDB" id="3687641at2759"/>
<dbReference type="InterPro" id="IPR021765">
    <property type="entry name" value="UstYa-like"/>
</dbReference>
<comment type="similarity">
    <text evidence="2">Belongs to the ustYa family.</text>
</comment>
<reference evidence="3" key="1">
    <citation type="journal article" date="2020" name="bioRxiv">
        <title>Whole genome comparisons of ergot fungi reveals the divergence and evolution of species within the genus Claviceps are the result of varying mechanisms driving genome evolution and host range expansion.</title>
        <authorList>
            <person name="Wyka S.A."/>
            <person name="Mondo S.J."/>
            <person name="Liu M."/>
            <person name="Dettman J."/>
            <person name="Nalam V."/>
            <person name="Broders K.D."/>
        </authorList>
    </citation>
    <scope>NUCLEOTIDE SEQUENCE</scope>
    <source>
        <strain evidence="3">CCC 602</strain>
    </source>
</reference>
<comment type="pathway">
    <text evidence="1">Mycotoxin biosynthesis.</text>
</comment>
<dbReference type="Pfam" id="PF11807">
    <property type="entry name" value="UstYa"/>
    <property type="match status" value="1"/>
</dbReference>
<keyword evidence="4" id="KW-1185">Reference proteome</keyword>
<dbReference type="EMBL" id="SRPW01001219">
    <property type="protein sequence ID" value="KAG6004545.1"/>
    <property type="molecule type" value="Genomic_DNA"/>
</dbReference>
<protein>
    <submittedName>
        <fullName evidence="3">Uncharacterized protein</fullName>
    </submittedName>
</protein>
<proteinExistence type="inferred from homology"/>
<comment type="caution">
    <text evidence="3">The sequence shown here is derived from an EMBL/GenBank/DDBJ whole genome shotgun (WGS) entry which is preliminary data.</text>
</comment>